<keyword evidence="3" id="KW-1185">Reference proteome</keyword>
<sequence length="318" mass="36658">MPNLNDYLHKLTHLKRGVTKYGLAPHKPIFLITLLELINNGHITANRVFVDTDLVGIFQENWRLLISTLHQPDFTQPFFYLQSEKVGNKSIWQLMAKPGCQINAYIKSVNTLIQVLEYGHFDPELFQLLAEPTARQSILLALLSTYFPETQQAYFNNKRSGRGYYHDLQDYVLNEPEAQYKTVRIETEEDVFVRGGLFKKLIPKVYNNTCCITGMRLESTFGHNFIDACHITPFSISHDDKVSNGLALCPNLHRAFDRGLITVDSNYFVVTSQHISEDIIHTYSLNQLKGKKLILPTVQQYRPALENLEWHCDHIFKG</sequence>
<dbReference type="PIRSF" id="PIRSF030850">
    <property type="entry name" value="UCP030850"/>
    <property type="match status" value="1"/>
</dbReference>
<dbReference type="Pfam" id="PF13391">
    <property type="entry name" value="HNH_2"/>
    <property type="match status" value="1"/>
</dbReference>
<dbReference type="EMBL" id="SOZE01000044">
    <property type="protein sequence ID" value="TFF33482.1"/>
    <property type="molecule type" value="Genomic_DNA"/>
</dbReference>
<gene>
    <name evidence="2" type="ORF">E2R66_25705</name>
</gene>
<organism evidence="2 3">
    <name type="scientific">Mucilaginibacter psychrotolerans</name>
    <dbReference type="NCBI Taxonomy" id="1524096"/>
    <lineage>
        <taxon>Bacteria</taxon>
        <taxon>Pseudomonadati</taxon>
        <taxon>Bacteroidota</taxon>
        <taxon>Sphingobacteriia</taxon>
        <taxon>Sphingobacteriales</taxon>
        <taxon>Sphingobacteriaceae</taxon>
        <taxon>Mucilaginibacter</taxon>
    </lineage>
</organism>
<dbReference type="Proteomes" id="UP000297540">
    <property type="component" value="Unassembled WGS sequence"/>
</dbReference>
<dbReference type="GO" id="GO:0004519">
    <property type="term" value="F:endonuclease activity"/>
    <property type="evidence" value="ECO:0007669"/>
    <property type="project" value="UniProtKB-KW"/>
</dbReference>
<dbReference type="AlphaFoldDB" id="A0A4Y8S3E7"/>
<comment type="caution">
    <text evidence="2">The sequence shown here is derived from an EMBL/GenBank/DDBJ whole genome shotgun (WGS) entry which is preliminary data.</text>
</comment>
<proteinExistence type="predicted"/>
<dbReference type="InterPro" id="IPR011396">
    <property type="entry name" value="PT_DNA_restrict"/>
</dbReference>
<keyword evidence="2" id="KW-0378">Hydrolase</keyword>
<feature type="domain" description="HNH nuclease" evidence="1">
    <location>
        <begin position="210"/>
        <end position="264"/>
    </location>
</feature>
<name>A0A4Y8S3E7_9SPHI</name>
<keyword evidence="2" id="KW-0540">Nuclease</keyword>
<evidence type="ECO:0000313" key="2">
    <source>
        <dbReference type="EMBL" id="TFF33482.1"/>
    </source>
</evidence>
<dbReference type="InterPro" id="IPR003615">
    <property type="entry name" value="HNH_nuc"/>
</dbReference>
<reference evidence="2 3" key="1">
    <citation type="journal article" date="2017" name="Int. J. Syst. Evol. Microbiol.">
        <title>Mucilaginibacterpsychrotolerans sp. nov., isolated from peatlands.</title>
        <authorList>
            <person name="Deng Y."/>
            <person name="Shen L."/>
            <person name="Xu B."/>
            <person name="Liu Y."/>
            <person name="Gu Z."/>
            <person name="Liu H."/>
            <person name="Zhou Y."/>
        </authorList>
    </citation>
    <scope>NUCLEOTIDE SEQUENCE [LARGE SCALE GENOMIC DNA]</scope>
    <source>
        <strain evidence="2 3">NH7-4</strain>
    </source>
</reference>
<protein>
    <submittedName>
        <fullName evidence="2">Restriction endonuclease</fullName>
    </submittedName>
</protein>
<evidence type="ECO:0000313" key="3">
    <source>
        <dbReference type="Proteomes" id="UP000297540"/>
    </source>
</evidence>
<keyword evidence="2" id="KW-0255">Endonuclease</keyword>
<dbReference type="RefSeq" id="WP_133236343.1">
    <property type="nucleotide sequence ID" value="NZ_SOZE01000044.1"/>
</dbReference>
<accession>A0A4Y8S3E7</accession>
<evidence type="ECO:0000259" key="1">
    <source>
        <dbReference type="Pfam" id="PF13391"/>
    </source>
</evidence>
<dbReference type="OrthoDB" id="67788at2"/>